<dbReference type="Gene3D" id="3.30.1150.10">
    <property type="match status" value="1"/>
</dbReference>
<dbReference type="RefSeq" id="WP_313917906.1">
    <property type="nucleotide sequence ID" value="NZ_CP135076.1"/>
</dbReference>
<evidence type="ECO:0000256" key="3">
    <source>
        <dbReference type="ARBA" id="ARBA00022448"/>
    </source>
</evidence>
<keyword evidence="6 11" id="KW-0812">Transmembrane</keyword>
<evidence type="ECO:0000256" key="11">
    <source>
        <dbReference type="SAM" id="Phobius"/>
    </source>
</evidence>
<evidence type="ECO:0000256" key="9">
    <source>
        <dbReference type="ARBA" id="ARBA00023136"/>
    </source>
</evidence>
<keyword evidence="3" id="KW-0813">Transport</keyword>
<sequence>MGRYQGSAAAGRVRGAVLSIVLSALLGYGLIAGLNVSLPQVTSRALDVFRVSPPPPPPPENPPAQPRPKPDPRPEGAASPPNIHSRRTEVTAPEPEIRLDTESLVTVAPEPGAGKDATAGNADVRGPGTGSGGQGEGTGSGGSGSGAGAGGGTPPRQIGGRLRTADLPQPVIDAGIGGTVEVLFTIHRDGSVSDCGIRRSSGSRALDVTTCRLIEQRYRFTPARDAAGRPIESKMIKRERWIIE</sequence>
<evidence type="ECO:0000256" key="5">
    <source>
        <dbReference type="ARBA" id="ARBA00022519"/>
    </source>
</evidence>
<evidence type="ECO:0000256" key="10">
    <source>
        <dbReference type="SAM" id="MobiDB-lite"/>
    </source>
</evidence>
<keyword evidence="8 11" id="KW-1133">Transmembrane helix</keyword>
<dbReference type="PANTHER" id="PTHR33446:SF11">
    <property type="entry name" value="TONB3"/>
    <property type="match status" value="1"/>
</dbReference>
<keyword evidence="14" id="KW-1185">Reference proteome</keyword>
<feature type="domain" description="TonB C-terminal" evidence="12">
    <location>
        <begin position="168"/>
        <end position="235"/>
    </location>
</feature>
<proteinExistence type="inferred from homology"/>
<dbReference type="Pfam" id="PF03544">
    <property type="entry name" value="TonB_C"/>
    <property type="match status" value="1"/>
</dbReference>
<dbReference type="InterPro" id="IPR037682">
    <property type="entry name" value="TonB_C"/>
</dbReference>
<dbReference type="InterPro" id="IPR006260">
    <property type="entry name" value="TonB/TolA_C"/>
</dbReference>
<protein>
    <submittedName>
        <fullName evidence="13">TonB family protein</fullName>
    </submittedName>
</protein>
<dbReference type="Proteomes" id="UP001302249">
    <property type="component" value="Chromosome"/>
</dbReference>
<dbReference type="PANTHER" id="PTHR33446">
    <property type="entry name" value="PROTEIN TONB-RELATED"/>
    <property type="match status" value="1"/>
</dbReference>
<keyword evidence="9 11" id="KW-0472">Membrane</keyword>
<evidence type="ECO:0000256" key="8">
    <source>
        <dbReference type="ARBA" id="ARBA00022989"/>
    </source>
</evidence>
<evidence type="ECO:0000256" key="4">
    <source>
        <dbReference type="ARBA" id="ARBA00022475"/>
    </source>
</evidence>
<reference evidence="13 14" key="1">
    <citation type="submission" date="2023-09" db="EMBL/GenBank/DDBJ databases">
        <authorList>
            <person name="Rey-Velasco X."/>
        </authorList>
    </citation>
    <scope>NUCLEOTIDE SEQUENCE [LARGE SCALE GENOMIC DNA]</scope>
    <source>
        <strain evidence="13 14">W311</strain>
    </source>
</reference>
<evidence type="ECO:0000313" key="13">
    <source>
        <dbReference type="EMBL" id="WNO54904.1"/>
    </source>
</evidence>
<keyword evidence="7" id="KW-0653">Protein transport</keyword>
<comment type="similarity">
    <text evidence="2">Belongs to the TonB family.</text>
</comment>
<dbReference type="InterPro" id="IPR051045">
    <property type="entry name" value="TonB-dependent_transducer"/>
</dbReference>
<keyword evidence="5" id="KW-0997">Cell inner membrane</keyword>
<organism evidence="13 14">
    <name type="scientific">Stakelama saccharophila</name>
    <dbReference type="NCBI Taxonomy" id="3075605"/>
    <lineage>
        <taxon>Bacteria</taxon>
        <taxon>Pseudomonadati</taxon>
        <taxon>Pseudomonadota</taxon>
        <taxon>Alphaproteobacteria</taxon>
        <taxon>Sphingomonadales</taxon>
        <taxon>Sphingomonadaceae</taxon>
        <taxon>Stakelama</taxon>
    </lineage>
</organism>
<dbReference type="EMBL" id="CP135076">
    <property type="protein sequence ID" value="WNO54904.1"/>
    <property type="molecule type" value="Genomic_DNA"/>
</dbReference>
<feature type="transmembrane region" description="Helical" evidence="11">
    <location>
        <begin position="12"/>
        <end position="34"/>
    </location>
</feature>
<keyword evidence="4" id="KW-1003">Cell membrane</keyword>
<name>A0ABZ0BC91_9SPHN</name>
<accession>A0ABZ0BC91</accession>
<evidence type="ECO:0000259" key="12">
    <source>
        <dbReference type="Pfam" id="PF03544"/>
    </source>
</evidence>
<evidence type="ECO:0000256" key="2">
    <source>
        <dbReference type="ARBA" id="ARBA00006555"/>
    </source>
</evidence>
<gene>
    <name evidence="13" type="ORF">RPR59_06570</name>
</gene>
<evidence type="ECO:0000256" key="1">
    <source>
        <dbReference type="ARBA" id="ARBA00004383"/>
    </source>
</evidence>
<evidence type="ECO:0000256" key="7">
    <source>
        <dbReference type="ARBA" id="ARBA00022927"/>
    </source>
</evidence>
<feature type="compositionally biased region" description="Pro residues" evidence="10">
    <location>
        <begin position="52"/>
        <end position="67"/>
    </location>
</feature>
<dbReference type="NCBIfam" id="TIGR01352">
    <property type="entry name" value="tonB_Cterm"/>
    <property type="match status" value="1"/>
</dbReference>
<dbReference type="SUPFAM" id="SSF74653">
    <property type="entry name" value="TolA/TonB C-terminal domain"/>
    <property type="match status" value="1"/>
</dbReference>
<feature type="compositionally biased region" description="Gly residues" evidence="10">
    <location>
        <begin position="127"/>
        <end position="153"/>
    </location>
</feature>
<comment type="subcellular location">
    <subcellularLocation>
        <location evidence="1">Cell inner membrane</location>
        <topology evidence="1">Single-pass membrane protein</topology>
        <orientation evidence="1">Periplasmic side</orientation>
    </subcellularLocation>
</comment>
<evidence type="ECO:0000256" key="6">
    <source>
        <dbReference type="ARBA" id="ARBA00022692"/>
    </source>
</evidence>
<evidence type="ECO:0000313" key="14">
    <source>
        <dbReference type="Proteomes" id="UP001302249"/>
    </source>
</evidence>
<feature type="region of interest" description="Disordered" evidence="10">
    <location>
        <begin position="49"/>
        <end position="162"/>
    </location>
</feature>